<dbReference type="InterPro" id="IPR010730">
    <property type="entry name" value="HET"/>
</dbReference>
<evidence type="ECO:0000313" key="2">
    <source>
        <dbReference type="EMBL" id="KAL2065728.1"/>
    </source>
</evidence>
<evidence type="ECO:0000313" key="3">
    <source>
        <dbReference type="Proteomes" id="UP001595075"/>
    </source>
</evidence>
<protein>
    <recommendedName>
        <fullName evidence="1">Heterokaryon incompatibility domain-containing protein</fullName>
    </recommendedName>
</protein>
<sequence length="700" mass="79236">MFGPHKPPTGSKPNDDYTLHENYEQLSNCLSCVLCQHIRRELLYVTTPDGQYRWPIPQSFPPGARIIGKVRWSISLSARSSLLRIYVEGDLAIERSNPLRLLTKLDMGNGLEGFVRQKDTSKILRDWIDDCVGNHKKCSKIDHDFRPTRLLDVGDPSNGNIRLVRSELGIKGVKNLENHYATLSYCWGPPGLNATTTLDNIEARSRNIPFRDLPATVQDAVSLTRQLCVRYLWVDALCIIQGDKNDWSKESGVMGQIYRRSLFTIAACIGDDCAGGLFNRREAANLPAHRPFFTQGTGELAHGFILEPKVEHWYSSIERSVISTRGWVMQERILAARTIFCTEDGVFWQCAEKSSSEFTSDASTEWKDGDHLKPSKPKFAALVKDWRVPAKEYRLKSSGKVNTQKISLIRMFIKRSKPRQVEARPWHNLIFEFTRRKLTQNSDRLNAVQGIGREFAISANDIYVENAGVWKSDILGGMAWYREWQHSSDQLSIAPSWSWASTSGHIVSLYERTGHVVNLATVNWSKTSPRQLTEKTISIKELHISGNICRIRIYRKSEDGIFCAHDPNSSTPSPPEPRKSWMGLLTMKEGGPNPESLSGIKSATGFKQTFFWGGTASYVQNNHYEVLFDVSTMDPELGTEFLCMVLVGAGFQAQEARVFPMAVVLVPVDAARKVYRRVGLCFMWAEIPDDRLREVEIILI</sequence>
<feature type="domain" description="Heterokaryon incompatibility" evidence="1">
    <location>
        <begin position="180"/>
        <end position="331"/>
    </location>
</feature>
<dbReference type="PANTHER" id="PTHR33112:SF16">
    <property type="entry name" value="HETEROKARYON INCOMPATIBILITY DOMAIN-CONTAINING PROTEIN"/>
    <property type="match status" value="1"/>
</dbReference>
<gene>
    <name evidence="2" type="ORF">VTL71DRAFT_3398</name>
</gene>
<accession>A0ABR4C730</accession>
<name>A0ABR4C730_9HELO</name>
<dbReference type="Pfam" id="PF06985">
    <property type="entry name" value="HET"/>
    <property type="match status" value="1"/>
</dbReference>
<dbReference type="PANTHER" id="PTHR33112">
    <property type="entry name" value="DOMAIN PROTEIN, PUTATIVE-RELATED"/>
    <property type="match status" value="1"/>
</dbReference>
<comment type="caution">
    <text evidence="2">The sequence shown here is derived from an EMBL/GenBank/DDBJ whole genome shotgun (WGS) entry which is preliminary data.</text>
</comment>
<dbReference type="Proteomes" id="UP001595075">
    <property type="component" value="Unassembled WGS sequence"/>
</dbReference>
<keyword evidence="3" id="KW-1185">Reference proteome</keyword>
<evidence type="ECO:0000259" key="1">
    <source>
        <dbReference type="Pfam" id="PF06985"/>
    </source>
</evidence>
<reference evidence="2 3" key="1">
    <citation type="journal article" date="2024" name="Commun. Biol.">
        <title>Comparative genomic analysis of thermophilic fungi reveals convergent evolutionary adaptations and gene losses.</title>
        <authorList>
            <person name="Steindorff A.S."/>
            <person name="Aguilar-Pontes M.V."/>
            <person name="Robinson A.J."/>
            <person name="Andreopoulos B."/>
            <person name="LaButti K."/>
            <person name="Kuo A."/>
            <person name="Mondo S."/>
            <person name="Riley R."/>
            <person name="Otillar R."/>
            <person name="Haridas S."/>
            <person name="Lipzen A."/>
            <person name="Grimwood J."/>
            <person name="Schmutz J."/>
            <person name="Clum A."/>
            <person name="Reid I.D."/>
            <person name="Moisan M.C."/>
            <person name="Butler G."/>
            <person name="Nguyen T.T.M."/>
            <person name="Dewar K."/>
            <person name="Conant G."/>
            <person name="Drula E."/>
            <person name="Henrissat B."/>
            <person name="Hansel C."/>
            <person name="Singer S."/>
            <person name="Hutchinson M.I."/>
            <person name="de Vries R.P."/>
            <person name="Natvig D.O."/>
            <person name="Powell A.J."/>
            <person name="Tsang A."/>
            <person name="Grigoriev I.V."/>
        </authorList>
    </citation>
    <scope>NUCLEOTIDE SEQUENCE [LARGE SCALE GENOMIC DNA]</scope>
    <source>
        <strain evidence="2 3">CBS 494.80</strain>
    </source>
</reference>
<dbReference type="EMBL" id="JAZHXI010000012">
    <property type="protein sequence ID" value="KAL2065728.1"/>
    <property type="molecule type" value="Genomic_DNA"/>
</dbReference>
<proteinExistence type="predicted"/>
<organism evidence="2 3">
    <name type="scientific">Oculimacula yallundae</name>
    <dbReference type="NCBI Taxonomy" id="86028"/>
    <lineage>
        <taxon>Eukaryota</taxon>
        <taxon>Fungi</taxon>
        <taxon>Dikarya</taxon>
        <taxon>Ascomycota</taxon>
        <taxon>Pezizomycotina</taxon>
        <taxon>Leotiomycetes</taxon>
        <taxon>Helotiales</taxon>
        <taxon>Ploettnerulaceae</taxon>
        <taxon>Oculimacula</taxon>
    </lineage>
</organism>